<sequence>MNKLGRKLLVASLCACMAAASLTGCGSKAGKAAVTVGDDTASLGLVNLMLRYNQAQMQSLYASFMGDNMWETYGETTKSNIVESLENMFLMEQHMSDYGVSITDEDKTKISEAATRFIEENDEKTVKAMNATQENVERLLTLYTVQSRMYNAIIAGVDTNVTDEEAAQKTVKYVLFSTAGSTDEDGNSVEMSDEEKAAKKEQAQKLLDAVKGGEDMADALTELGEDRSPVTSSYGADNGTLNDTLKEAADKLSDGEVADELIETDGGYYVLQMVTTFDEEKTNEQKETILSQRKSDLYTETLDGWKEDAKISTDSDLLTELDFTDTYQMKETETETSTDTTETETGSEAGSEAETTEAATEAASEAGTTEAATEAASEAETTEAATEAASEIETTEAATEAASETETETAAEK</sequence>
<feature type="compositionally biased region" description="Low complexity" evidence="2">
    <location>
        <begin position="335"/>
        <end position="402"/>
    </location>
</feature>
<keyword evidence="6" id="KW-1185">Reference proteome</keyword>
<name>A0AAE3DSW6_9FIRM</name>
<evidence type="ECO:0000256" key="2">
    <source>
        <dbReference type="SAM" id="MobiDB-lite"/>
    </source>
</evidence>
<feature type="chain" id="PRO_5042188175" evidence="3">
    <location>
        <begin position="24"/>
        <end position="413"/>
    </location>
</feature>
<dbReference type="PROSITE" id="PS51257">
    <property type="entry name" value="PROKAR_LIPOPROTEIN"/>
    <property type="match status" value="1"/>
</dbReference>
<dbReference type="AlphaFoldDB" id="A0AAE3DSW6"/>
<feature type="domain" description="PpiC" evidence="4">
    <location>
        <begin position="166"/>
        <end position="275"/>
    </location>
</feature>
<dbReference type="InterPro" id="IPR046357">
    <property type="entry name" value="PPIase_dom_sf"/>
</dbReference>
<dbReference type="RefSeq" id="WP_227615027.1">
    <property type="nucleotide sequence ID" value="NZ_JAJEPR010000010.1"/>
</dbReference>
<feature type="compositionally biased region" description="Acidic residues" evidence="2">
    <location>
        <begin position="403"/>
        <end position="413"/>
    </location>
</feature>
<evidence type="ECO:0000313" key="6">
    <source>
        <dbReference type="Proteomes" id="UP001197875"/>
    </source>
</evidence>
<reference evidence="5 6" key="1">
    <citation type="submission" date="2021-10" db="EMBL/GenBank/DDBJ databases">
        <title>Anaerobic single-cell dispensing facilitates the cultivation of human gut bacteria.</title>
        <authorList>
            <person name="Afrizal A."/>
        </authorList>
    </citation>
    <scope>NUCLEOTIDE SEQUENCE [LARGE SCALE GENOMIC DNA]</scope>
    <source>
        <strain evidence="5 6">CLA-AA-H277</strain>
    </source>
</reference>
<dbReference type="EC" id="5.2.1.8" evidence="5"/>
<feature type="signal peptide" evidence="3">
    <location>
        <begin position="1"/>
        <end position="23"/>
    </location>
</feature>
<organism evidence="5 6">
    <name type="scientific">Fusicatenibacter faecihominis</name>
    <dbReference type="NCBI Taxonomy" id="2881276"/>
    <lineage>
        <taxon>Bacteria</taxon>
        <taxon>Bacillati</taxon>
        <taxon>Bacillota</taxon>
        <taxon>Clostridia</taxon>
        <taxon>Lachnospirales</taxon>
        <taxon>Lachnospiraceae</taxon>
        <taxon>Fusicatenibacter</taxon>
    </lineage>
</organism>
<dbReference type="EMBL" id="JAJEPR010000010">
    <property type="protein sequence ID" value="MCC2189753.1"/>
    <property type="molecule type" value="Genomic_DNA"/>
</dbReference>
<dbReference type="Gene3D" id="3.10.50.40">
    <property type="match status" value="1"/>
</dbReference>
<evidence type="ECO:0000313" key="5">
    <source>
        <dbReference type="EMBL" id="MCC2189753.1"/>
    </source>
</evidence>
<evidence type="ECO:0000259" key="4">
    <source>
        <dbReference type="PROSITE" id="PS50198"/>
    </source>
</evidence>
<evidence type="ECO:0000256" key="1">
    <source>
        <dbReference type="PROSITE-ProRule" id="PRU00278"/>
    </source>
</evidence>
<dbReference type="InterPro" id="IPR027304">
    <property type="entry name" value="Trigger_fact/SurA_dom_sf"/>
</dbReference>
<dbReference type="GO" id="GO:0003755">
    <property type="term" value="F:peptidyl-prolyl cis-trans isomerase activity"/>
    <property type="evidence" value="ECO:0007669"/>
    <property type="project" value="UniProtKB-KW"/>
</dbReference>
<dbReference type="Pfam" id="PF00639">
    <property type="entry name" value="Rotamase"/>
    <property type="match status" value="1"/>
</dbReference>
<dbReference type="Proteomes" id="UP001197875">
    <property type="component" value="Unassembled WGS sequence"/>
</dbReference>
<feature type="region of interest" description="Disordered" evidence="2">
    <location>
        <begin position="324"/>
        <end position="413"/>
    </location>
</feature>
<proteinExistence type="predicted"/>
<dbReference type="InterPro" id="IPR000297">
    <property type="entry name" value="PPIase_PpiC"/>
</dbReference>
<comment type="caution">
    <text evidence="5">The sequence shown here is derived from an EMBL/GenBank/DDBJ whole genome shotgun (WGS) entry which is preliminary data.</text>
</comment>
<dbReference type="SUPFAM" id="SSF109998">
    <property type="entry name" value="Triger factor/SurA peptide-binding domain-like"/>
    <property type="match status" value="1"/>
</dbReference>
<accession>A0AAE3DSW6</accession>
<keyword evidence="1 5" id="KW-0413">Isomerase</keyword>
<keyword evidence="1" id="KW-0697">Rotamase</keyword>
<keyword evidence="3" id="KW-0732">Signal</keyword>
<dbReference type="SUPFAM" id="SSF54534">
    <property type="entry name" value="FKBP-like"/>
    <property type="match status" value="1"/>
</dbReference>
<evidence type="ECO:0000256" key="3">
    <source>
        <dbReference type="SAM" id="SignalP"/>
    </source>
</evidence>
<gene>
    <name evidence="5" type="ORF">LKD71_08040</name>
</gene>
<dbReference type="PROSITE" id="PS50198">
    <property type="entry name" value="PPIC_PPIASE_2"/>
    <property type="match status" value="1"/>
</dbReference>
<protein>
    <submittedName>
        <fullName evidence="5">Peptidylprolyl isomerase</fullName>
        <ecNumber evidence="5">5.2.1.8</ecNumber>
    </submittedName>
</protein>